<evidence type="ECO:0000313" key="4">
    <source>
        <dbReference type="EMBL" id="TDG13421.1"/>
    </source>
</evidence>
<dbReference type="PANTHER" id="PTHR48084:SF3">
    <property type="entry name" value="SUBUNIT OF PYRUVATE:FLAVODOXIN OXIDOREDUCTASE"/>
    <property type="match status" value="1"/>
</dbReference>
<keyword evidence="4" id="KW-0670">Pyruvate</keyword>
<dbReference type="GO" id="GO:0016903">
    <property type="term" value="F:oxidoreductase activity, acting on the aldehyde or oxo group of donors"/>
    <property type="evidence" value="ECO:0007669"/>
    <property type="project" value="InterPro"/>
</dbReference>
<dbReference type="InterPro" id="IPR019752">
    <property type="entry name" value="Pyrv/ketoisovalerate_OxRed_cat"/>
</dbReference>
<feature type="domain" description="DUF6537" evidence="3">
    <location>
        <begin position="942"/>
        <end position="1140"/>
    </location>
</feature>
<sequence>MTSDNPVLQSVSLADKYDKSEGRVFISGTQALARLALVQREIDTRAGLNTRGFISGYRGSPLGTLDSVLWREHKRLDAAGVVFQPGVNEDLAATAVWGSQQLDFFPDPQVDGVYALWYGKAPGVDRSADAIRHGNNFGTHKHGGVLVVVGDDHPGKSSTVVNQSEPMFAAMQIPVLYPSDVQEIIDFGLLGWQLSRYCGLWVGLKTVNETVEQTQTVTVHSDEFSAVWPDRGLDADNVNIKSAFNPQALEVTVKRVRLPLVNAFVRANGIDKERIGGKGGLGIVTSGKSYSDVIQAFSLLGLDSDAAAALGIAIYKVGCIWPLEPEGMKEFAQGRPELLFVEEKSPMLEPQVAQLLINAEQKPRLVGKQDEHGSALLPSDVQLEPTVIADVIFARLDALAVADPALRDRHAALMAEMNANRERFTATALKVIRTPYFCSGCPHNTSTRLPEGSMAMAGIGCHGMAGLRRADTLVPTHMGGEGVNWTGVAPFSGTEHMFQNIGDGTYFHSGLMAIRAAVASGANITYKILFNDAVAMTGGQPIDGPISVATMASQVLAEGVRKVVVVSDQPEKFRGQLPRNVALYPREELDLVQRELREVKGTTALIYEQTCAAEKRRRRKRGTFPNPAKRMFINDAVCEGCGDCSEQSTCVSIQPRETPFGTKRQVDQSSCNKDYSCAKGFCPSFVTVLGSEPRKPSGVALEGDLFADLPMPARAELTRGNVGIMIAGIGGTGVITVGAVIGMAAHLEGNACSIYDMTGLSQKNGAVYSHLRIAERQEDLAAQRIGAGEADVVLGFDLLAALSGDAGTTYALGRTRVVGNSKIVPTIDFQFNRDMTINEYQVEADIATRAGTDNTYFVDATDLALKLLGDTIGANMFLVGYAAQLGLLPVTVQALEEAIRLNGTAIPFNLQAFALGRLYAHSPDAVTALLPEQAETVHEETLEELIASRAQHLVDYQNQAWSQRFLATVDRVRAAETAIDADSTALTRAVAANLSKLMSYKDEYEVGRLYSDPAFKRKLDATFEPGYTLKFNLAPPMISRINPSTGRPMKREFGQWILPGFSLLARLKGLRGTPLDIFGYNAERRLERQLIRDYEEMLDTVLPGLDEDNLEAAVALASLPDDIRGFGHVKEKAVQEVGVRKEALLQKFAA</sequence>
<comment type="caution">
    <text evidence="4">The sequence shown here is derived from an EMBL/GenBank/DDBJ whole genome shotgun (WGS) entry which is preliminary data.</text>
</comment>
<keyword evidence="5" id="KW-1185">Reference proteome</keyword>
<dbReference type="OrthoDB" id="9803617at2"/>
<dbReference type="Gene3D" id="3.40.50.970">
    <property type="match status" value="1"/>
</dbReference>
<accession>A0A4R5LRE4</accession>
<dbReference type="Pfam" id="PF20169">
    <property type="entry name" value="DUF6537"/>
    <property type="match status" value="1"/>
</dbReference>
<dbReference type="InterPro" id="IPR046667">
    <property type="entry name" value="DUF6537"/>
</dbReference>
<gene>
    <name evidence="4" type="ORF">E2F43_07720</name>
</gene>
<reference evidence="4 5" key="1">
    <citation type="submission" date="2019-03" db="EMBL/GenBank/DDBJ databases">
        <title>Seongchinamella monodicae gen. nov., sp. nov., a novel member of the Gammaproteobacteria isolated from a tidal mudflat of beach.</title>
        <authorList>
            <person name="Yang H.G."/>
            <person name="Kang J.W."/>
            <person name="Lee S.D."/>
        </authorList>
    </citation>
    <scope>NUCLEOTIDE SEQUENCE [LARGE SCALE GENOMIC DNA]</scope>
    <source>
        <strain evidence="4 5">GH4-78</strain>
    </source>
</reference>
<proteinExistence type="predicted"/>
<dbReference type="Gene3D" id="3.40.920.10">
    <property type="entry name" value="Pyruvate-ferredoxin oxidoreductase, PFOR, domain III"/>
    <property type="match status" value="1"/>
</dbReference>
<dbReference type="InterPro" id="IPR051457">
    <property type="entry name" value="2-oxoacid:Fd_oxidoreductase"/>
</dbReference>
<dbReference type="Proteomes" id="UP000295554">
    <property type="component" value="Unassembled WGS sequence"/>
</dbReference>
<dbReference type="NCBIfam" id="NF009589">
    <property type="entry name" value="PRK13030.1"/>
    <property type="match status" value="1"/>
</dbReference>
<dbReference type="Pfam" id="PF01558">
    <property type="entry name" value="POR"/>
    <property type="match status" value="1"/>
</dbReference>
<evidence type="ECO:0000259" key="3">
    <source>
        <dbReference type="Pfam" id="PF20169"/>
    </source>
</evidence>
<dbReference type="SUPFAM" id="SSF53323">
    <property type="entry name" value="Pyruvate-ferredoxin oxidoreductase, PFOR, domain III"/>
    <property type="match status" value="1"/>
</dbReference>
<organism evidence="4 5">
    <name type="scientific">Seongchinamella unica</name>
    <dbReference type="NCBI Taxonomy" id="2547392"/>
    <lineage>
        <taxon>Bacteria</taxon>
        <taxon>Pseudomonadati</taxon>
        <taxon>Pseudomonadota</taxon>
        <taxon>Gammaproteobacteria</taxon>
        <taxon>Cellvibrionales</taxon>
        <taxon>Halieaceae</taxon>
        <taxon>Seongchinamella</taxon>
    </lineage>
</organism>
<dbReference type="NCBIfam" id="NF009588">
    <property type="entry name" value="PRK13029.1"/>
    <property type="match status" value="1"/>
</dbReference>
<feature type="domain" description="Pyruvate/ketoisovalerate oxidoreductase catalytic" evidence="2">
    <location>
        <begin position="730"/>
        <end position="917"/>
    </location>
</feature>
<dbReference type="SUPFAM" id="SSF52518">
    <property type="entry name" value="Thiamin diphosphate-binding fold (THDP-binding)"/>
    <property type="match status" value="2"/>
</dbReference>
<dbReference type="CDD" id="cd07034">
    <property type="entry name" value="TPP_PYR_PFOR_IOR-alpha_like"/>
    <property type="match status" value="1"/>
</dbReference>
<dbReference type="PANTHER" id="PTHR48084">
    <property type="entry name" value="2-OXOGLUTARATE OXIDOREDUCTASE SUBUNIT KORB-RELATED"/>
    <property type="match status" value="1"/>
</dbReference>
<dbReference type="RefSeq" id="WP_133211377.1">
    <property type="nucleotide sequence ID" value="NZ_SMSE01000002.1"/>
</dbReference>
<protein>
    <submittedName>
        <fullName evidence="4">Indolepyruvate ferredoxin oxidoreductase family protein</fullName>
    </submittedName>
</protein>
<keyword evidence="1" id="KW-0560">Oxidoreductase</keyword>
<dbReference type="InterPro" id="IPR029061">
    <property type="entry name" value="THDP-binding"/>
</dbReference>
<name>A0A4R5LRE4_9GAMM</name>
<dbReference type="InterPro" id="IPR002869">
    <property type="entry name" value="Pyrv_flavodox_OxRed_cen"/>
</dbReference>
<evidence type="ECO:0000256" key="1">
    <source>
        <dbReference type="ARBA" id="ARBA00023002"/>
    </source>
</evidence>
<dbReference type="AlphaFoldDB" id="A0A4R5LRE4"/>
<evidence type="ECO:0000313" key="5">
    <source>
        <dbReference type="Proteomes" id="UP000295554"/>
    </source>
</evidence>
<dbReference type="InterPro" id="IPR002880">
    <property type="entry name" value="Pyrv_Fd/Flavodoxin_OxRdtase_N"/>
</dbReference>
<dbReference type="EMBL" id="SMSE01000002">
    <property type="protein sequence ID" value="TDG13421.1"/>
    <property type="molecule type" value="Genomic_DNA"/>
</dbReference>
<evidence type="ECO:0000259" key="2">
    <source>
        <dbReference type="Pfam" id="PF01558"/>
    </source>
</evidence>